<reference evidence="2" key="1">
    <citation type="submission" date="2014-03" db="EMBL/GenBank/DDBJ databases">
        <title>The Genome Sequence of Puccinia striiformis f. sp. tritici PST-78.</title>
        <authorList>
            <consortium name="The Broad Institute Genome Sequencing Platform"/>
            <person name="Cuomo C."/>
            <person name="Hulbert S."/>
            <person name="Chen X."/>
            <person name="Walker B."/>
            <person name="Young S.K."/>
            <person name="Zeng Q."/>
            <person name="Gargeya S."/>
            <person name="Fitzgerald M."/>
            <person name="Haas B."/>
            <person name="Abouelleil A."/>
            <person name="Alvarado L."/>
            <person name="Arachchi H.M."/>
            <person name="Berlin A.M."/>
            <person name="Chapman S.B."/>
            <person name="Goldberg J."/>
            <person name="Griggs A."/>
            <person name="Gujja S."/>
            <person name="Hansen M."/>
            <person name="Howarth C."/>
            <person name="Imamovic A."/>
            <person name="Larimer J."/>
            <person name="McCowan C."/>
            <person name="Montmayeur A."/>
            <person name="Murphy C."/>
            <person name="Neiman D."/>
            <person name="Pearson M."/>
            <person name="Priest M."/>
            <person name="Roberts A."/>
            <person name="Saif S."/>
            <person name="Shea T."/>
            <person name="Sisk P."/>
            <person name="Sykes S."/>
            <person name="Wortman J."/>
            <person name="Nusbaum C."/>
            <person name="Birren B."/>
        </authorList>
    </citation>
    <scope>NUCLEOTIDE SEQUENCE [LARGE SCALE GENOMIC DNA]</scope>
    <source>
        <strain evidence="2">race PST-78</strain>
    </source>
</reference>
<accession>A0A0L0VMY6</accession>
<dbReference type="EMBL" id="AJIL01000037">
    <property type="protein sequence ID" value="KNF00385.1"/>
    <property type="molecule type" value="Genomic_DNA"/>
</dbReference>
<dbReference type="Proteomes" id="UP000054564">
    <property type="component" value="Unassembled WGS sequence"/>
</dbReference>
<name>A0A0L0VMY6_9BASI</name>
<keyword evidence="2" id="KW-1185">Reference proteome</keyword>
<gene>
    <name evidence="1" type="ORF">PSTG_06315</name>
</gene>
<dbReference type="AlphaFoldDB" id="A0A0L0VMY6"/>
<evidence type="ECO:0000313" key="2">
    <source>
        <dbReference type="Proteomes" id="UP000054564"/>
    </source>
</evidence>
<comment type="caution">
    <text evidence="1">The sequence shown here is derived from an EMBL/GenBank/DDBJ whole genome shotgun (WGS) entry which is preliminary data.</text>
</comment>
<protein>
    <submittedName>
        <fullName evidence="1">Uncharacterized protein</fullName>
    </submittedName>
</protein>
<sequence length="87" mass="10628">MASQLNQRHLLITQPYRRFSLPQPWSPRLSHLWRLDRLPKVLRVQPSLWQYQELRQMNYDLVPSSSSANFFRFVVIRSFVDKIHSYR</sequence>
<proteinExistence type="predicted"/>
<organism evidence="1 2">
    <name type="scientific">Puccinia striiformis f. sp. tritici PST-78</name>
    <dbReference type="NCBI Taxonomy" id="1165861"/>
    <lineage>
        <taxon>Eukaryota</taxon>
        <taxon>Fungi</taxon>
        <taxon>Dikarya</taxon>
        <taxon>Basidiomycota</taxon>
        <taxon>Pucciniomycotina</taxon>
        <taxon>Pucciniomycetes</taxon>
        <taxon>Pucciniales</taxon>
        <taxon>Pucciniaceae</taxon>
        <taxon>Puccinia</taxon>
    </lineage>
</organism>
<evidence type="ECO:0000313" key="1">
    <source>
        <dbReference type="EMBL" id="KNF00385.1"/>
    </source>
</evidence>